<accession>A0AAD5CZE6</accession>
<protein>
    <submittedName>
        <fullName evidence="3">Uncharacterized protein</fullName>
    </submittedName>
</protein>
<evidence type="ECO:0000256" key="2">
    <source>
        <dbReference type="SAM" id="MobiDB-lite"/>
    </source>
</evidence>
<evidence type="ECO:0000313" key="3">
    <source>
        <dbReference type="EMBL" id="KAI7749854.1"/>
    </source>
</evidence>
<reference evidence="3" key="1">
    <citation type="submission" date="2022-06" db="EMBL/GenBank/DDBJ databases">
        <title>Uncovering the hologenomic basis of an extraordinary plant invasion.</title>
        <authorList>
            <person name="Bieker V.C."/>
            <person name="Martin M.D."/>
            <person name="Gilbert T."/>
            <person name="Hodgins K."/>
            <person name="Battlay P."/>
            <person name="Petersen B."/>
            <person name="Wilson J."/>
        </authorList>
    </citation>
    <scope>NUCLEOTIDE SEQUENCE</scope>
    <source>
        <strain evidence="3">AA19_3_7</strain>
        <tissue evidence="3">Leaf</tissue>
    </source>
</reference>
<dbReference type="PANTHER" id="PTHR47270">
    <property type="entry name" value="PROTEIN MLP1-LIKE"/>
    <property type="match status" value="1"/>
</dbReference>
<feature type="coiled-coil region" evidence="1">
    <location>
        <begin position="80"/>
        <end position="142"/>
    </location>
</feature>
<organism evidence="3 4">
    <name type="scientific">Ambrosia artemisiifolia</name>
    <name type="common">Common ragweed</name>
    <dbReference type="NCBI Taxonomy" id="4212"/>
    <lineage>
        <taxon>Eukaryota</taxon>
        <taxon>Viridiplantae</taxon>
        <taxon>Streptophyta</taxon>
        <taxon>Embryophyta</taxon>
        <taxon>Tracheophyta</taxon>
        <taxon>Spermatophyta</taxon>
        <taxon>Magnoliopsida</taxon>
        <taxon>eudicotyledons</taxon>
        <taxon>Gunneridae</taxon>
        <taxon>Pentapetalae</taxon>
        <taxon>asterids</taxon>
        <taxon>campanulids</taxon>
        <taxon>Asterales</taxon>
        <taxon>Asteraceae</taxon>
        <taxon>Asteroideae</taxon>
        <taxon>Heliantheae alliance</taxon>
        <taxon>Heliantheae</taxon>
        <taxon>Ambrosia</taxon>
    </lineage>
</organism>
<feature type="coiled-coil region" evidence="1">
    <location>
        <begin position="808"/>
        <end position="925"/>
    </location>
</feature>
<keyword evidence="1" id="KW-0175">Coiled coil</keyword>
<feature type="compositionally biased region" description="Polar residues" evidence="2">
    <location>
        <begin position="30"/>
        <end position="43"/>
    </location>
</feature>
<feature type="coiled-coil region" evidence="1">
    <location>
        <begin position="1007"/>
        <end position="1041"/>
    </location>
</feature>
<feature type="coiled-coil region" evidence="1">
    <location>
        <begin position="479"/>
        <end position="566"/>
    </location>
</feature>
<dbReference type="PANTHER" id="PTHR47270:SF8">
    <property type="entry name" value="NT-TYPE C2 DOMAIN-CONTAINING PROTEIN"/>
    <property type="match status" value="1"/>
</dbReference>
<feature type="coiled-coil region" evidence="1">
    <location>
        <begin position="172"/>
        <end position="357"/>
    </location>
</feature>
<dbReference type="Proteomes" id="UP001206925">
    <property type="component" value="Unassembled WGS sequence"/>
</dbReference>
<comment type="caution">
    <text evidence="3">The sequence shown here is derived from an EMBL/GenBank/DDBJ whole genome shotgun (WGS) entry which is preliminary data.</text>
</comment>
<dbReference type="EMBL" id="JAMZMK010006268">
    <property type="protein sequence ID" value="KAI7749854.1"/>
    <property type="molecule type" value="Genomic_DNA"/>
</dbReference>
<feature type="region of interest" description="Disordered" evidence="2">
    <location>
        <begin position="30"/>
        <end position="73"/>
    </location>
</feature>
<feature type="coiled-coil region" evidence="1">
    <location>
        <begin position="599"/>
        <end position="668"/>
    </location>
</feature>
<dbReference type="AlphaFoldDB" id="A0AAD5CZE6"/>
<proteinExistence type="predicted"/>
<name>A0AAD5CZE6_AMBAR</name>
<evidence type="ECO:0000313" key="4">
    <source>
        <dbReference type="Proteomes" id="UP001206925"/>
    </source>
</evidence>
<keyword evidence="4" id="KW-1185">Reference proteome</keyword>
<feature type="compositionally biased region" description="Polar residues" evidence="2">
    <location>
        <begin position="51"/>
        <end position="73"/>
    </location>
</feature>
<feature type="coiled-coil region" evidence="1">
    <location>
        <begin position="953"/>
        <end position="980"/>
    </location>
</feature>
<dbReference type="Gene3D" id="1.20.5.1000">
    <property type="entry name" value="arf6 gtpase in complex with a specific effector, jip4"/>
    <property type="match status" value="1"/>
</dbReference>
<evidence type="ECO:0000256" key="1">
    <source>
        <dbReference type="SAM" id="Coils"/>
    </source>
</evidence>
<gene>
    <name evidence="3" type="ORF">M8C21_027519</name>
</gene>
<sequence length="1060" mass="123019">MDDSFGRHISEAANDLIARHDSIVSSNKAQYSSYHVSDSPRLSQRQDSEKLISSQRQDSGKSHSIPSSPLRTFGSTGFVLESEGATMEELRAEARMWERNARRLKVDLDFSKKEFKDQTRKLQNASMEIIALQTECDGLKHENDYLKAILEESEVKEKAADSLKLQVQDDIQSELEEEIKFQRDLNNNLSLQFNKTQESNLELVSVLQELEETIEKQRMEIESLNALKDKVKELERDCSELTNENLELVYKLKESKNDLSKDGNSIAESEMVKLECEIQKLKEEANKRELDRIDVANLQNHCNNLESKCVKLEVDIQVFKDKAYFLDGELNKYRAKAEEHENEAVKLKELLKLQQEEKHENSFTAEDTSLMIRDHFNVKNDMEFSLKDTGILEKLNMELLAKTSEIDVLKSDCSLKDKEIQRLNSYQTDLEIQLSDLKVLKSQLMGGLKAMQTESTIISECLDKVKNDMVVLNDTKDSQVAANKTLEKQLRELESYNKELEQQVTELEVENLHLSERISGLEPQLRYLTDARESSRLEIQHSETRVMNLQAEMKNLEVELETSKVDMRQKFEGMQKRWLEAQEECEYLKKANPKLQTTAENLIEECSQLQISNRELKQQRLYLHDRCTDLEAERRETQYNFSNLSTKLEDLEDKFSLMMNEIAAKEKIFDSELEALHLKIEEKMEKLVINEDFTEELKSSAKIKTAEVEYEKHIHDLMFELAASKLNNGVLETKVKKLMELLENTRSNEEMLRIKVGEVEGDLKHCEYQRVQLTEEISSLTSQLQRIPLLQDELVALKNSYNDVKYENERLESSLQLVTGDYNELKEEKTSLLKRTLSMQKAMIELEDHKLSKIALEEQIMRLQGDLTAREALCAQDAELKNEIGRLKRSNSQLQWKVNSLQDEKDECMKNAQVLEEKLEQIEYSTNNSVKSFRSDSNYSFHEHMKLTEDEVTVDASSRIRSLENELAEALQANDMYKAQIDSFLPKGQIHQLDVPLELEVDVGTVKKEDDKHASLLETELKELQERYFHMSLKYAEVEAQREELVLRLKAVKPGKSWFS</sequence>